<reference evidence="4" key="1">
    <citation type="submission" date="2014-11" db="EMBL/GenBank/DDBJ databases">
        <authorList>
            <person name="Geib S."/>
        </authorList>
    </citation>
    <scope>NUCLEOTIDE SEQUENCE</scope>
</reference>
<dbReference type="InterPro" id="IPR045668">
    <property type="entry name" value="FHIP_KELAA_motif"/>
</dbReference>
<proteinExistence type="inferred from homology"/>
<dbReference type="InterPro" id="IPR019384">
    <property type="entry name" value="FHIP"/>
</dbReference>
<evidence type="ECO:0000313" key="4">
    <source>
        <dbReference type="EMBL" id="JAD13386.1"/>
    </source>
</evidence>
<feature type="compositionally biased region" description="Polar residues" evidence="2">
    <location>
        <begin position="877"/>
        <end position="893"/>
    </location>
</feature>
<feature type="compositionally biased region" description="Polar residues" evidence="2">
    <location>
        <begin position="962"/>
        <end position="972"/>
    </location>
</feature>
<dbReference type="AlphaFoldDB" id="A0A0A1XQU3"/>
<dbReference type="InterPro" id="IPR045669">
    <property type="entry name" value="FHIP_C"/>
</dbReference>
<dbReference type="EMBL" id="GBXI01000906">
    <property type="protein sequence ID" value="JAD13386.1"/>
    <property type="molecule type" value="Transcribed_RNA"/>
</dbReference>
<name>A0A0A1XQU3_ZEUCU</name>
<organism evidence="4">
    <name type="scientific">Zeugodacus cucurbitae</name>
    <name type="common">Melon fruit fly</name>
    <name type="synonym">Bactrocera cucurbitae</name>
    <dbReference type="NCBI Taxonomy" id="28588"/>
    <lineage>
        <taxon>Eukaryota</taxon>
        <taxon>Metazoa</taxon>
        <taxon>Ecdysozoa</taxon>
        <taxon>Arthropoda</taxon>
        <taxon>Hexapoda</taxon>
        <taxon>Insecta</taxon>
        <taxon>Pterygota</taxon>
        <taxon>Neoptera</taxon>
        <taxon>Endopterygota</taxon>
        <taxon>Diptera</taxon>
        <taxon>Brachycera</taxon>
        <taxon>Muscomorpha</taxon>
        <taxon>Tephritoidea</taxon>
        <taxon>Tephritidae</taxon>
        <taxon>Zeugodacus</taxon>
        <taxon>Zeugodacus</taxon>
    </lineage>
</organism>
<sequence>MSWLRSSPLRQSLTRNNGNGISFLSSANGNGASGSGTATALRQRPIDAATDCDPRACYDSFCKHWQQAYEIIQRSEPGQRLPSHDDVLGVVSHLDFMVTLLLVELHHCNKVTLPTADAAPPPAPCLEYMLSENLLDKLYEWGCTTGRYANAVRLEQLKLYELLVSHSRHQLLCHEPFLRPLLKILASSQGEIFPPDLEKRLVILLNQLCVVLMQNVHLLDLFFFSAEQEQHKQTTSGEELQRTNRSSSGTNFIIFSLLIPYVHREGSIGHQARDALLLCMSLSQKNSNVGTYIAQYSSMCPLLVTGLGGLYSRLPNSIEITSIDWHRITPDDVTEIPELTLFMNALEFCNAVVQVAHEMIKNQLLDFLYQGFIVPVLGPAILQTNIESQISAMSYLDLILRSVTEPGLVRAFVKFLLDTEKFDGERILDTLIDRLGSTDANLCMVTMALFDTLIGLHCEDLMLELLLKYILPGKHVPISHRHKINKIDPYINTVEFFLDLTPDVMKRARELTKHKSLGDTVTTQPAHAALPSPTSTMSKTIGANWNYYGLHTGTSLYANFHAYLFEAHCRIAQCKNACAKWTNAYKYQKWPPKNMRAQQAQTLELVKQFFTEFSVGALSDATHVFDSTNAMMSTRGAVEKSAQPDSLQSIGESSGYESFRWRPVEDDGGECNDSAANSTMQMVSTITGDGELDHSGSSSSNGNSLGTLQKQYRREVWRVSSNNNELLLTDLDFSEDLFAQGTVSLGPFLNAIWGKLQTFTSNTLYVNLHLTGLITRLSCYPLPLVHSILLRPDIVITSDTPSFHQMLRILKQQIDAELPMCEDSLEIVDVARSYLIDREFRLINVRKASDNSPVHIAKNTLPPQHPQQRLGQQTTFANISSASPVQVTPSSSYDPFRRNDNKRKSISKSITNMFSRKANASSGLSQIYAFFTGGSTGSPFSNNGSSTTTQQQSVSSTRETSLTTIPSTTESAEQSHEVAGAHSSQLASSTTPSNNTHNTHTTYTTLVSNSSVATLGGTGSEPVSLDSLSSMGAIANTSGTERTRDLALCAVLLDEWLKELAAIAQEQSVVLINENI</sequence>
<feature type="region of interest" description="Disordered" evidence="2">
    <location>
        <begin position="941"/>
        <end position="1001"/>
    </location>
</feature>
<protein>
    <submittedName>
        <fullName evidence="4">UPF0518 protein CG3558</fullName>
    </submittedName>
</protein>
<accession>A0A0A1XQU3</accession>
<evidence type="ECO:0000259" key="3">
    <source>
        <dbReference type="Pfam" id="PF19314"/>
    </source>
</evidence>
<feature type="compositionally biased region" description="Low complexity" evidence="2">
    <location>
        <begin position="988"/>
        <end position="1001"/>
    </location>
</feature>
<dbReference type="Pfam" id="PF10257">
    <property type="entry name" value="RAI16-like"/>
    <property type="match status" value="1"/>
</dbReference>
<gene>
    <name evidence="4" type="primary">CG3558</name>
    <name evidence="4" type="ORF">g.54795</name>
</gene>
<feature type="domain" description="FHF complex subunit HOOK-interacting protein C-terminal" evidence="3">
    <location>
        <begin position="746"/>
        <end position="837"/>
    </location>
</feature>
<evidence type="ECO:0000256" key="2">
    <source>
        <dbReference type="SAM" id="MobiDB-lite"/>
    </source>
</evidence>
<feature type="region of interest" description="Disordered" evidence="2">
    <location>
        <begin position="877"/>
        <end position="902"/>
    </location>
</feature>
<dbReference type="Pfam" id="PF19311">
    <property type="entry name" value="KELAA"/>
    <property type="match status" value="1"/>
</dbReference>
<evidence type="ECO:0000256" key="1">
    <source>
        <dbReference type="ARBA" id="ARBA00024336"/>
    </source>
</evidence>
<comment type="similarity">
    <text evidence="1">Belongs to the FHIP family.</text>
</comment>
<reference evidence="4" key="2">
    <citation type="journal article" date="2015" name="Gigascience">
        <title>Reconstructing a comprehensive transcriptome assembly of a white-pupal translocated strain of the pest fruit fly Bactrocera cucurbitae.</title>
        <authorList>
            <person name="Sim S.B."/>
            <person name="Calla B."/>
            <person name="Hall B."/>
            <person name="DeRego T."/>
            <person name="Geib S.M."/>
        </authorList>
    </citation>
    <scope>NUCLEOTIDE SEQUENCE</scope>
</reference>
<dbReference type="PANTHER" id="PTHR21705:SF11">
    <property type="entry name" value="FHIP FAMILY PROTEIN CG3558"/>
    <property type="match status" value="1"/>
</dbReference>
<dbReference type="Pfam" id="PF19314">
    <property type="entry name" value="DUF5917"/>
    <property type="match status" value="1"/>
</dbReference>
<dbReference type="PANTHER" id="PTHR21705">
    <property type="entry name" value="RAI16 PROTEIN-RELATED"/>
    <property type="match status" value="1"/>
</dbReference>
<feature type="compositionally biased region" description="Low complexity" evidence="2">
    <location>
        <begin position="945"/>
        <end position="961"/>
    </location>
</feature>